<keyword evidence="4 6" id="KW-1133">Transmembrane helix</keyword>
<evidence type="ECO:0000256" key="2">
    <source>
        <dbReference type="ARBA" id="ARBA00022475"/>
    </source>
</evidence>
<sequence>MLVHFTIPFLKKNKTNVMIALIQFVIIFVILQYVSALLLDQYSKRNELDQGIGANTWTIEAAIKNIKDIDGEGHLTWLNTQIDALNKQVSPQHVSYSYIDYNQRSNQGYSVLYVEKKLYDRLAERLRLDQAPYLYTNISNEKIQSIHIGKNDFKADQRFLMADTELIDSLTNGMLQNYILLPTDGFPYDNLSVQINMFIYDLDSQAFDSAQLLHQLNSLNPRYEYSISQTIDSSTSLLNYSINDFLSYIFIAIMALCLIMIGFIGFLLVQFYEEKRNVQLLRIMGASTIQMFALFFIRNSLIVLPAFTVASLIGYLSLRTQYADVWIAMFSWNVVGMIGLLLLATLPSFIKTIQLNLIDNH</sequence>
<keyword evidence="9" id="KW-1185">Reference proteome</keyword>
<protein>
    <submittedName>
        <fullName evidence="8">ABC-type antimicrobial peptide transport system permease subunit</fullName>
    </submittedName>
</protein>
<evidence type="ECO:0000256" key="4">
    <source>
        <dbReference type="ARBA" id="ARBA00022989"/>
    </source>
</evidence>
<proteinExistence type="predicted"/>
<organism evidence="8 9">
    <name type="scientific">Paenibacillus hunanensis</name>
    <dbReference type="NCBI Taxonomy" id="539262"/>
    <lineage>
        <taxon>Bacteria</taxon>
        <taxon>Bacillati</taxon>
        <taxon>Bacillota</taxon>
        <taxon>Bacilli</taxon>
        <taxon>Bacillales</taxon>
        <taxon>Paenibacillaceae</taxon>
        <taxon>Paenibacillus</taxon>
    </lineage>
</organism>
<evidence type="ECO:0000256" key="6">
    <source>
        <dbReference type="SAM" id="Phobius"/>
    </source>
</evidence>
<name>A0ABU1IU11_9BACL</name>
<evidence type="ECO:0000259" key="7">
    <source>
        <dbReference type="Pfam" id="PF02687"/>
    </source>
</evidence>
<dbReference type="InterPro" id="IPR003838">
    <property type="entry name" value="ABC3_permease_C"/>
</dbReference>
<dbReference type="EMBL" id="JAVDQH010000002">
    <property type="protein sequence ID" value="MDR6242706.1"/>
    <property type="molecule type" value="Genomic_DNA"/>
</dbReference>
<evidence type="ECO:0000256" key="1">
    <source>
        <dbReference type="ARBA" id="ARBA00004651"/>
    </source>
</evidence>
<feature type="transmembrane region" description="Helical" evidence="6">
    <location>
        <begin position="292"/>
        <end position="313"/>
    </location>
</feature>
<feature type="transmembrane region" description="Helical" evidence="6">
    <location>
        <begin position="325"/>
        <end position="346"/>
    </location>
</feature>
<comment type="subcellular location">
    <subcellularLocation>
        <location evidence="1">Cell membrane</location>
        <topology evidence="1">Multi-pass membrane protein</topology>
    </subcellularLocation>
</comment>
<evidence type="ECO:0000256" key="5">
    <source>
        <dbReference type="ARBA" id="ARBA00023136"/>
    </source>
</evidence>
<dbReference type="Proteomes" id="UP001185028">
    <property type="component" value="Unassembled WGS sequence"/>
</dbReference>
<reference evidence="8 9" key="1">
    <citation type="submission" date="2023-07" db="EMBL/GenBank/DDBJ databases">
        <title>Genomic Encyclopedia of Type Strains, Phase IV (KMG-IV): sequencing the most valuable type-strain genomes for metagenomic binning, comparative biology and taxonomic classification.</title>
        <authorList>
            <person name="Goeker M."/>
        </authorList>
    </citation>
    <scope>NUCLEOTIDE SEQUENCE [LARGE SCALE GENOMIC DNA]</scope>
    <source>
        <strain evidence="8 9">DSM 22170</strain>
    </source>
</reference>
<evidence type="ECO:0000313" key="8">
    <source>
        <dbReference type="EMBL" id="MDR6242706.1"/>
    </source>
</evidence>
<dbReference type="Pfam" id="PF02687">
    <property type="entry name" value="FtsX"/>
    <property type="match status" value="1"/>
</dbReference>
<evidence type="ECO:0000256" key="3">
    <source>
        <dbReference type="ARBA" id="ARBA00022692"/>
    </source>
</evidence>
<comment type="caution">
    <text evidence="8">The sequence shown here is derived from an EMBL/GenBank/DDBJ whole genome shotgun (WGS) entry which is preliminary data.</text>
</comment>
<accession>A0ABU1IU11</accession>
<keyword evidence="5 6" id="KW-0472">Membrane</keyword>
<gene>
    <name evidence="8" type="ORF">JOC58_000590</name>
</gene>
<feature type="transmembrane region" description="Helical" evidence="6">
    <location>
        <begin position="245"/>
        <end position="271"/>
    </location>
</feature>
<feature type="domain" description="ABC3 transporter permease C-terminal" evidence="7">
    <location>
        <begin position="249"/>
        <end position="346"/>
    </location>
</feature>
<dbReference type="RefSeq" id="WP_188774209.1">
    <property type="nucleotide sequence ID" value="NZ_BMMB01000002.1"/>
</dbReference>
<keyword evidence="2" id="KW-1003">Cell membrane</keyword>
<evidence type="ECO:0000313" key="9">
    <source>
        <dbReference type="Proteomes" id="UP001185028"/>
    </source>
</evidence>
<keyword evidence="3 6" id="KW-0812">Transmembrane</keyword>